<organism evidence="5 6">
    <name type="scientific">Drosophila rubida</name>
    <dbReference type="NCBI Taxonomy" id="30044"/>
    <lineage>
        <taxon>Eukaryota</taxon>
        <taxon>Metazoa</taxon>
        <taxon>Ecdysozoa</taxon>
        <taxon>Arthropoda</taxon>
        <taxon>Hexapoda</taxon>
        <taxon>Insecta</taxon>
        <taxon>Pterygota</taxon>
        <taxon>Neoptera</taxon>
        <taxon>Endopterygota</taxon>
        <taxon>Diptera</taxon>
        <taxon>Brachycera</taxon>
        <taxon>Muscomorpha</taxon>
        <taxon>Ephydroidea</taxon>
        <taxon>Drosophilidae</taxon>
        <taxon>Drosophila</taxon>
    </lineage>
</organism>
<dbReference type="GO" id="GO:0071204">
    <property type="term" value="C:histone pre-mRNA 3'end processing complex"/>
    <property type="evidence" value="ECO:0007669"/>
    <property type="project" value="TreeGrafter"/>
</dbReference>
<dbReference type="InterPro" id="IPR029344">
    <property type="entry name" value="SLBP_RNA_bind"/>
</dbReference>
<feature type="compositionally biased region" description="Low complexity" evidence="3">
    <location>
        <begin position="53"/>
        <end position="67"/>
    </location>
</feature>
<protein>
    <recommendedName>
        <fullName evidence="4">Histone RNA hairpin-binding protein RNA-binding domain-containing protein</fullName>
    </recommendedName>
</protein>
<feature type="region of interest" description="Disordered" evidence="3">
    <location>
        <begin position="1"/>
        <end position="188"/>
    </location>
</feature>
<feature type="domain" description="Histone RNA hairpin-binding protein RNA-binding" evidence="4">
    <location>
        <begin position="168"/>
        <end position="236"/>
    </location>
</feature>
<evidence type="ECO:0000256" key="1">
    <source>
        <dbReference type="ARBA" id="ARBA00006151"/>
    </source>
</evidence>
<evidence type="ECO:0000256" key="3">
    <source>
        <dbReference type="SAM" id="MobiDB-lite"/>
    </source>
</evidence>
<evidence type="ECO:0000313" key="6">
    <source>
        <dbReference type="Proteomes" id="UP001200034"/>
    </source>
</evidence>
<keyword evidence="6" id="KW-1185">Reference proteome</keyword>
<name>A0AAD4JUK6_9MUSC</name>
<proteinExistence type="inferred from homology"/>
<reference evidence="5" key="1">
    <citation type="journal article" date="2021" name="Mol. Ecol. Resour.">
        <title>Phylogenomic analyses of the genus Drosophila reveals genomic signals of climate adaptation.</title>
        <authorList>
            <person name="Li F."/>
            <person name="Rane R.V."/>
            <person name="Luria V."/>
            <person name="Xiong Z."/>
            <person name="Chen J."/>
            <person name="Li Z."/>
            <person name="Catullo R.A."/>
            <person name="Griffin P.C."/>
            <person name="Schiffer M."/>
            <person name="Pearce S."/>
            <person name="Lee S.F."/>
            <person name="McElroy K."/>
            <person name="Stocker A."/>
            <person name="Shirriffs J."/>
            <person name="Cockerell F."/>
            <person name="Coppin C."/>
            <person name="Sgro C.M."/>
            <person name="Karger A."/>
            <person name="Cain J.W."/>
            <person name="Weber J.A."/>
            <person name="Santpere G."/>
            <person name="Kirschner M.W."/>
            <person name="Hoffmann A.A."/>
            <person name="Oakeshott J.G."/>
            <person name="Zhang G."/>
        </authorList>
    </citation>
    <scope>NUCLEOTIDE SEQUENCE</scope>
    <source>
        <strain evidence="5">BGI-SZ-2011g</strain>
    </source>
</reference>
<gene>
    <name evidence="5" type="ORF">KR093_009344</name>
</gene>
<dbReference type="InterPro" id="IPR038294">
    <property type="entry name" value="SLBP_RNA_bind_sf"/>
</dbReference>
<dbReference type="PANTHER" id="PTHR17408:SF0">
    <property type="entry name" value="HISTONE RNA HAIRPIN-BINDING PROTEIN"/>
    <property type="match status" value="1"/>
</dbReference>
<dbReference type="GO" id="GO:0005737">
    <property type="term" value="C:cytoplasm"/>
    <property type="evidence" value="ECO:0007669"/>
    <property type="project" value="TreeGrafter"/>
</dbReference>
<feature type="compositionally biased region" description="Low complexity" evidence="3">
    <location>
        <begin position="153"/>
        <end position="166"/>
    </location>
</feature>
<dbReference type="GO" id="GO:0007076">
    <property type="term" value="P:mitotic chromosome condensation"/>
    <property type="evidence" value="ECO:0007669"/>
    <property type="project" value="UniProtKB-ARBA"/>
</dbReference>
<dbReference type="Proteomes" id="UP001200034">
    <property type="component" value="Unassembled WGS sequence"/>
</dbReference>
<feature type="compositionally biased region" description="Low complexity" evidence="3">
    <location>
        <begin position="109"/>
        <end position="131"/>
    </location>
</feature>
<dbReference type="FunFam" id="1.10.8.1120:FF:000001">
    <property type="entry name" value="Histone RNA hairpin-binding protein-like"/>
    <property type="match status" value="1"/>
</dbReference>
<dbReference type="AlphaFoldDB" id="A0AAD4JUK6"/>
<dbReference type="GO" id="GO:0071207">
    <property type="term" value="F:histone pre-mRNA stem-loop binding"/>
    <property type="evidence" value="ECO:0007669"/>
    <property type="project" value="TreeGrafter"/>
</dbReference>
<dbReference type="GO" id="GO:0006398">
    <property type="term" value="P:mRNA 3'-end processing by stem-loop binding and cleavage"/>
    <property type="evidence" value="ECO:0007669"/>
    <property type="project" value="TreeGrafter"/>
</dbReference>
<accession>A0AAD4JUK6</accession>
<dbReference type="EMBL" id="JAJJHW010003409">
    <property type="protein sequence ID" value="KAH8359894.1"/>
    <property type="molecule type" value="Genomic_DNA"/>
</dbReference>
<evidence type="ECO:0000256" key="2">
    <source>
        <dbReference type="ARBA" id="ARBA00022884"/>
    </source>
</evidence>
<feature type="compositionally biased region" description="Polar residues" evidence="3">
    <location>
        <begin position="20"/>
        <end position="40"/>
    </location>
</feature>
<keyword evidence="2" id="KW-0694">RNA-binding</keyword>
<dbReference type="GO" id="GO:0051028">
    <property type="term" value="P:mRNA transport"/>
    <property type="evidence" value="ECO:0007669"/>
    <property type="project" value="TreeGrafter"/>
</dbReference>
<feature type="compositionally biased region" description="Basic and acidic residues" evidence="3">
    <location>
        <begin position="82"/>
        <end position="96"/>
    </location>
</feature>
<dbReference type="GO" id="GO:0003729">
    <property type="term" value="F:mRNA binding"/>
    <property type="evidence" value="ECO:0007669"/>
    <property type="project" value="InterPro"/>
</dbReference>
<dbReference type="InterPro" id="IPR026502">
    <property type="entry name" value="SLBP1/SLBP2"/>
</dbReference>
<comment type="caution">
    <text evidence="5">The sequence shown here is derived from an EMBL/GenBank/DDBJ whole genome shotgun (WGS) entry which is preliminary data.</text>
</comment>
<evidence type="ECO:0000313" key="5">
    <source>
        <dbReference type="EMBL" id="KAH8359894.1"/>
    </source>
</evidence>
<comment type="similarity">
    <text evidence="1">Belongs to the SLBP family.</text>
</comment>
<evidence type="ECO:0000259" key="4">
    <source>
        <dbReference type="Pfam" id="PF15247"/>
    </source>
</evidence>
<dbReference type="Gene3D" id="1.10.8.1120">
    <property type="entry name" value="Histone RNA hairpin-binding protein RNA-binding domain"/>
    <property type="match status" value="1"/>
</dbReference>
<sequence>MMCEDQLIPMDTATPHKGTGSLNSSASSISMDTKPMNSWAQEVRAESGQSDEASSSFNSSAGSAAAAQVKREMTFEFLDGSNEEKFERLVKEEKLKTPFKRRHSGTPPNENSRSTSPNSSASSANGEAVAARPKQQHASFKGHKEEKRVRHNSYTSSTSSSSSSYTETDPAILSRRQKQIDYGKNTTAYERYIEVVPRNERSREHPRTPNKFGKYSRRAFDGLVKIWRKQLHFYDPPTAASAAQSGEADSDSD</sequence>
<dbReference type="Pfam" id="PF15247">
    <property type="entry name" value="SLBP_RNA_bind"/>
    <property type="match status" value="1"/>
</dbReference>
<dbReference type="PANTHER" id="PTHR17408">
    <property type="entry name" value="HISTONE RNA HAIRPIN-BINDING PROTEIN"/>
    <property type="match status" value="1"/>
</dbReference>